<proteinExistence type="predicted"/>
<organism evidence="1 2">
    <name type="scientific">Candidatus Dorea gallistercoris</name>
    <dbReference type="NCBI Taxonomy" id="2838542"/>
    <lineage>
        <taxon>Bacteria</taxon>
        <taxon>Bacillati</taxon>
        <taxon>Bacillota</taxon>
        <taxon>Clostridia</taxon>
        <taxon>Lachnospirales</taxon>
        <taxon>Lachnospiraceae</taxon>
        <taxon>Dorea</taxon>
    </lineage>
</organism>
<reference evidence="1" key="2">
    <citation type="submission" date="2021-04" db="EMBL/GenBank/DDBJ databases">
        <authorList>
            <person name="Gilroy R."/>
        </authorList>
    </citation>
    <scope>NUCLEOTIDE SEQUENCE</scope>
    <source>
        <strain evidence="1">ChiSxjej1B13-11762</strain>
    </source>
</reference>
<evidence type="ECO:0000313" key="1">
    <source>
        <dbReference type="EMBL" id="HIW84575.1"/>
    </source>
</evidence>
<evidence type="ECO:0000313" key="2">
    <source>
        <dbReference type="Proteomes" id="UP000824263"/>
    </source>
</evidence>
<sequence length="137" mass="15284">MRNSMLIFSCPHFGALRAGMVDFYQIILDRFLQLGKGRSWLGVHLETVFQVVADKESFKDGLVHELFGGVIGIEVSFSAISVVTNSLAIFCCSVLSRSKGSRYCSEIQAVFVVCSRAWLFDPYCRPALSYKEQQSVA</sequence>
<dbReference type="Proteomes" id="UP000824263">
    <property type="component" value="Unassembled WGS sequence"/>
</dbReference>
<comment type="caution">
    <text evidence="1">The sequence shown here is derived from an EMBL/GenBank/DDBJ whole genome shotgun (WGS) entry which is preliminary data.</text>
</comment>
<protein>
    <submittedName>
        <fullName evidence="1">Uncharacterized protein</fullName>
    </submittedName>
</protein>
<accession>A0A9D1RBV5</accession>
<dbReference type="EMBL" id="DXGF01000170">
    <property type="protein sequence ID" value="HIW84575.1"/>
    <property type="molecule type" value="Genomic_DNA"/>
</dbReference>
<reference evidence="1" key="1">
    <citation type="journal article" date="2021" name="PeerJ">
        <title>Extensive microbial diversity within the chicken gut microbiome revealed by metagenomics and culture.</title>
        <authorList>
            <person name="Gilroy R."/>
            <person name="Ravi A."/>
            <person name="Getino M."/>
            <person name="Pursley I."/>
            <person name="Horton D.L."/>
            <person name="Alikhan N.F."/>
            <person name="Baker D."/>
            <person name="Gharbi K."/>
            <person name="Hall N."/>
            <person name="Watson M."/>
            <person name="Adriaenssens E.M."/>
            <person name="Foster-Nyarko E."/>
            <person name="Jarju S."/>
            <person name="Secka A."/>
            <person name="Antonio M."/>
            <person name="Oren A."/>
            <person name="Chaudhuri R.R."/>
            <person name="La Ragione R."/>
            <person name="Hildebrand F."/>
            <person name="Pallen M.J."/>
        </authorList>
    </citation>
    <scope>NUCLEOTIDE SEQUENCE</scope>
    <source>
        <strain evidence="1">ChiSxjej1B13-11762</strain>
    </source>
</reference>
<name>A0A9D1RBV5_9FIRM</name>
<dbReference type="AlphaFoldDB" id="A0A9D1RBV5"/>
<gene>
    <name evidence="1" type="ORF">H9873_09660</name>
</gene>